<dbReference type="Pfam" id="PF00155">
    <property type="entry name" value="Aminotran_1_2"/>
    <property type="match status" value="1"/>
</dbReference>
<dbReference type="InterPro" id="IPR051798">
    <property type="entry name" value="Class-II_PLP-Dep_Aminotrans"/>
</dbReference>
<gene>
    <name evidence="7" type="ORF">P7D85_13775</name>
</gene>
<feature type="domain" description="Aminotransferase class I/classII large" evidence="6">
    <location>
        <begin position="30"/>
        <end position="381"/>
    </location>
</feature>
<keyword evidence="4" id="KW-0456">Lyase</keyword>
<dbReference type="CDD" id="cd00609">
    <property type="entry name" value="AAT_like"/>
    <property type="match status" value="1"/>
</dbReference>
<keyword evidence="7" id="KW-0808">Transferase</keyword>
<dbReference type="InterPro" id="IPR015424">
    <property type="entry name" value="PyrdxlP-dep_Trfase"/>
</dbReference>
<dbReference type="EC" id="4.4.1.13" evidence="2"/>
<evidence type="ECO:0000259" key="6">
    <source>
        <dbReference type="Pfam" id="PF00155"/>
    </source>
</evidence>
<evidence type="ECO:0000313" key="7">
    <source>
        <dbReference type="EMBL" id="MDT2600850.1"/>
    </source>
</evidence>
<dbReference type="Gene3D" id="3.40.640.10">
    <property type="entry name" value="Type I PLP-dependent aspartate aminotransferase-like (Major domain)"/>
    <property type="match status" value="1"/>
</dbReference>
<dbReference type="Proteomes" id="UP001252875">
    <property type="component" value="Unassembled WGS sequence"/>
</dbReference>
<evidence type="ECO:0000256" key="5">
    <source>
        <dbReference type="ARBA" id="ARBA00037974"/>
    </source>
</evidence>
<keyword evidence="8" id="KW-1185">Reference proteome</keyword>
<dbReference type="GO" id="GO:0008483">
    <property type="term" value="F:transaminase activity"/>
    <property type="evidence" value="ECO:0007669"/>
    <property type="project" value="UniProtKB-KW"/>
</dbReference>
<dbReference type="InterPro" id="IPR015422">
    <property type="entry name" value="PyrdxlP-dep_Trfase_small"/>
</dbReference>
<evidence type="ECO:0000313" key="8">
    <source>
        <dbReference type="Proteomes" id="UP001252875"/>
    </source>
</evidence>
<dbReference type="NCBIfam" id="TIGR04350">
    <property type="entry name" value="C_S_lyase_PatB"/>
    <property type="match status" value="1"/>
</dbReference>
<dbReference type="RefSeq" id="WP_311823030.1">
    <property type="nucleotide sequence ID" value="NZ_JARPYF010000008.1"/>
</dbReference>
<evidence type="ECO:0000256" key="4">
    <source>
        <dbReference type="ARBA" id="ARBA00023239"/>
    </source>
</evidence>
<keyword evidence="7" id="KW-0032">Aminotransferase</keyword>
<keyword evidence="3" id="KW-0663">Pyridoxal phosphate</keyword>
<organism evidence="7 8">
    <name type="scientific">Enterococcus hulanensis</name>
    <dbReference type="NCBI Taxonomy" id="2559929"/>
    <lineage>
        <taxon>Bacteria</taxon>
        <taxon>Bacillati</taxon>
        <taxon>Bacillota</taxon>
        <taxon>Bacilli</taxon>
        <taxon>Lactobacillales</taxon>
        <taxon>Enterococcaceae</taxon>
        <taxon>Enterococcus</taxon>
    </lineage>
</organism>
<sequence length="392" mass="45599">MIHDFDSIIDRKNTYSTQWDFVIDRFGEADLLPFSISDTDFRAPERLLNKLHQVIDHGIFGYSRWNHADFKQTITHYYQRAHHTKVADEWVVYSPSILYSISVLLRLLTEKDEGVLVFDPMYDAFIKVVNENDRKLLTVPLKREEQYKIDFALLEEKIAQCQVFLLCSPHNPTGKVFTKEELAKIISLCKKYQVYLISDEIHSDIILFDAVHYPILNWYNDYDRLILLNSASKTFNIPGLGGSYGLIPDQELRTEFLVQTRERDFVNSPSIMGIIATMTAYNECQEYVMELVHYIEENMRQLKNYLAEQLPEIEFELPQATYLAWLDVRGLPFSDDELQKALVQVGKVGIMRGDVYGAEGRGFLRMNVGCPQVKMLEGLQRMKQSMDFLEEG</sequence>
<dbReference type="InterPro" id="IPR004839">
    <property type="entry name" value="Aminotransferase_I/II_large"/>
</dbReference>
<comment type="cofactor">
    <cofactor evidence="1">
        <name>pyridoxal 5'-phosphate</name>
        <dbReference type="ChEBI" id="CHEBI:597326"/>
    </cofactor>
</comment>
<evidence type="ECO:0000256" key="2">
    <source>
        <dbReference type="ARBA" id="ARBA00012224"/>
    </source>
</evidence>
<reference evidence="7 8" key="1">
    <citation type="submission" date="2023-03" db="EMBL/GenBank/DDBJ databases">
        <authorList>
            <person name="Shen W."/>
            <person name="Cai J."/>
        </authorList>
    </citation>
    <scope>NUCLEOTIDE SEQUENCE [LARGE SCALE GENOMIC DNA]</scope>
    <source>
        <strain evidence="7 8">D6-4</strain>
    </source>
</reference>
<comment type="similarity">
    <text evidence="5">Belongs to the class-II pyridoxal-phosphate-dependent aminotransferase family. MalY/PatB cystathionine beta-lyase subfamily.</text>
</comment>
<name>A0ABU3F141_9ENTE</name>
<dbReference type="SUPFAM" id="SSF53383">
    <property type="entry name" value="PLP-dependent transferases"/>
    <property type="match status" value="1"/>
</dbReference>
<accession>A0ABU3F141</accession>
<dbReference type="EMBL" id="JARPYI010000008">
    <property type="protein sequence ID" value="MDT2600850.1"/>
    <property type="molecule type" value="Genomic_DNA"/>
</dbReference>
<dbReference type="Gene3D" id="3.90.1150.10">
    <property type="entry name" value="Aspartate Aminotransferase, domain 1"/>
    <property type="match status" value="1"/>
</dbReference>
<dbReference type="PANTHER" id="PTHR43525:SF1">
    <property type="entry name" value="PROTEIN MALY"/>
    <property type="match status" value="1"/>
</dbReference>
<dbReference type="InterPro" id="IPR027619">
    <property type="entry name" value="C-S_lyase_PatB-like"/>
</dbReference>
<evidence type="ECO:0000256" key="1">
    <source>
        <dbReference type="ARBA" id="ARBA00001933"/>
    </source>
</evidence>
<comment type="caution">
    <text evidence="7">The sequence shown here is derived from an EMBL/GenBank/DDBJ whole genome shotgun (WGS) entry which is preliminary data.</text>
</comment>
<proteinExistence type="inferred from homology"/>
<evidence type="ECO:0000256" key="3">
    <source>
        <dbReference type="ARBA" id="ARBA00022898"/>
    </source>
</evidence>
<protein>
    <recommendedName>
        <fullName evidence="2">cysteine-S-conjugate beta-lyase</fullName>
        <ecNumber evidence="2">4.4.1.13</ecNumber>
    </recommendedName>
</protein>
<dbReference type="PANTHER" id="PTHR43525">
    <property type="entry name" value="PROTEIN MALY"/>
    <property type="match status" value="1"/>
</dbReference>
<dbReference type="InterPro" id="IPR015421">
    <property type="entry name" value="PyrdxlP-dep_Trfase_major"/>
</dbReference>